<evidence type="ECO:0000313" key="6">
    <source>
        <dbReference type="EMBL" id="HIZ57592.1"/>
    </source>
</evidence>
<reference evidence="6" key="2">
    <citation type="submission" date="2021-04" db="EMBL/GenBank/DDBJ databases">
        <authorList>
            <person name="Gilroy R."/>
        </authorList>
    </citation>
    <scope>NUCLEOTIDE SEQUENCE</scope>
    <source>
        <strain evidence="6">ChiBcec16-3735</strain>
    </source>
</reference>
<dbReference type="Proteomes" id="UP000824065">
    <property type="component" value="Unassembled WGS sequence"/>
</dbReference>
<feature type="domain" description="ABC transporter" evidence="5">
    <location>
        <begin position="4"/>
        <end position="234"/>
    </location>
</feature>
<evidence type="ECO:0000256" key="3">
    <source>
        <dbReference type="ARBA" id="ARBA00022741"/>
    </source>
</evidence>
<accession>A0A9D2FFI8</accession>
<dbReference type="InterPro" id="IPR017871">
    <property type="entry name" value="ABC_transporter-like_CS"/>
</dbReference>
<evidence type="ECO:0000259" key="5">
    <source>
        <dbReference type="PROSITE" id="PS50893"/>
    </source>
</evidence>
<evidence type="ECO:0000256" key="4">
    <source>
        <dbReference type="ARBA" id="ARBA00022840"/>
    </source>
</evidence>
<dbReference type="SUPFAM" id="SSF52540">
    <property type="entry name" value="P-loop containing nucleoside triphosphate hydrolases"/>
    <property type="match status" value="1"/>
</dbReference>
<evidence type="ECO:0000313" key="7">
    <source>
        <dbReference type="Proteomes" id="UP000824065"/>
    </source>
</evidence>
<evidence type="ECO:0000256" key="1">
    <source>
        <dbReference type="ARBA" id="ARBA00005417"/>
    </source>
</evidence>
<comment type="caution">
    <text evidence="6">The sequence shown here is derived from an EMBL/GenBank/DDBJ whole genome shotgun (WGS) entry which is preliminary data.</text>
</comment>
<comment type="similarity">
    <text evidence="1">Belongs to the ABC transporter superfamily.</text>
</comment>
<keyword evidence="3" id="KW-0547">Nucleotide-binding</keyword>
<dbReference type="InterPro" id="IPR050153">
    <property type="entry name" value="Metal_Ion_Import_ABC"/>
</dbReference>
<dbReference type="SMART" id="SM00382">
    <property type="entry name" value="AAA"/>
    <property type="match status" value="1"/>
</dbReference>
<dbReference type="PROSITE" id="PS50893">
    <property type="entry name" value="ABC_TRANSPORTER_2"/>
    <property type="match status" value="1"/>
</dbReference>
<gene>
    <name evidence="6" type="ORF">H9725_03270</name>
</gene>
<dbReference type="Gene3D" id="3.40.50.300">
    <property type="entry name" value="P-loop containing nucleotide triphosphate hydrolases"/>
    <property type="match status" value="1"/>
</dbReference>
<dbReference type="Pfam" id="PF00005">
    <property type="entry name" value="ABC_tran"/>
    <property type="match status" value="1"/>
</dbReference>
<dbReference type="PANTHER" id="PTHR42734">
    <property type="entry name" value="METAL TRANSPORT SYSTEM ATP-BINDING PROTEIN TM_0124-RELATED"/>
    <property type="match status" value="1"/>
</dbReference>
<dbReference type="InterPro" id="IPR003593">
    <property type="entry name" value="AAA+_ATPase"/>
</dbReference>
<sequence length="246" mass="26704">MALITCQDLTLGYENTPVAEHLSFTVEQGDYLCIVGENGSGKSTLMKTLLGLRAPLAGHIRRGDGLRPNEVGYLPQQTPLQRDFPASVQEVVLSGCLARCGLRPFYSRDEKALAARNMERLGIAPLARRCYRELSGGQQQRVLLARALCATRKLLLLDEPVAGLDPKATAELYDLVAGLNRADGITVIMISHDIAAAVRYASHILHIGEGQRLFFGTAAAYLDSPVGQMFAPRALHDDSRKGGDHP</sequence>
<dbReference type="InterPro" id="IPR003439">
    <property type="entry name" value="ABC_transporter-like_ATP-bd"/>
</dbReference>
<dbReference type="AlphaFoldDB" id="A0A9D2FFI8"/>
<name>A0A9D2FFI8_9FIRM</name>
<evidence type="ECO:0000256" key="2">
    <source>
        <dbReference type="ARBA" id="ARBA00022448"/>
    </source>
</evidence>
<keyword evidence="2" id="KW-0813">Transport</keyword>
<dbReference type="CDD" id="cd03235">
    <property type="entry name" value="ABC_Metallic_Cations"/>
    <property type="match status" value="1"/>
</dbReference>
<dbReference type="GO" id="GO:0016887">
    <property type="term" value="F:ATP hydrolysis activity"/>
    <property type="evidence" value="ECO:0007669"/>
    <property type="project" value="InterPro"/>
</dbReference>
<organism evidence="6 7">
    <name type="scientific">Candidatus Faecalibacterium gallistercoris</name>
    <dbReference type="NCBI Taxonomy" id="2838579"/>
    <lineage>
        <taxon>Bacteria</taxon>
        <taxon>Bacillati</taxon>
        <taxon>Bacillota</taxon>
        <taxon>Clostridia</taxon>
        <taxon>Eubacteriales</taxon>
        <taxon>Oscillospiraceae</taxon>
        <taxon>Faecalibacterium</taxon>
    </lineage>
</organism>
<dbReference type="InterPro" id="IPR027417">
    <property type="entry name" value="P-loop_NTPase"/>
</dbReference>
<proteinExistence type="inferred from homology"/>
<keyword evidence="4 6" id="KW-0067">ATP-binding</keyword>
<dbReference type="GO" id="GO:0005524">
    <property type="term" value="F:ATP binding"/>
    <property type="evidence" value="ECO:0007669"/>
    <property type="project" value="UniProtKB-KW"/>
</dbReference>
<dbReference type="EMBL" id="DXBJ01000021">
    <property type="protein sequence ID" value="HIZ57592.1"/>
    <property type="molecule type" value="Genomic_DNA"/>
</dbReference>
<dbReference type="PANTHER" id="PTHR42734:SF17">
    <property type="entry name" value="METAL TRANSPORT SYSTEM ATP-BINDING PROTEIN TM_0124-RELATED"/>
    <property type="match status" value="1"/>
</dbReference>
<reference evidence="6" key="1">
    <citation type="journal article" date="2021" name="PeerJ">
        <title>Extensive microbial diversity within the chicken gut microbiome revealed by metagenomics and culture.</title>
        <authorList>
            <person name="Gilroy R."/>
            <person name="Ravi A."/>
            <person name="Getino M."/>
            <person name="Pursley I."/>
            <person name="Horton D.L."/>
            <person name="Alikhan N.F."/>
            <person name="Baker D."/>
            <person name="Gharbi K."/>
            <person name="Hall N."/>
            <person name="Watson M."/>
            <person name="Adriaenssens E.M."/>
            <person name="Foster-Nyarko E."/>
            <person name="Jarju S."/>
            <person name="Secka A."/>
            <person name="Antonio M."/>
            <person name="Oren A."/>
            <person name="Chaudhuri R.R."/>
            <person name="La Ragione R."/>
            <person name="Hildebrand F."/>
            <person name="Pallen M.J."/>
        </authorList>
    </citation>
    <scope>NUCLEOTIDE SEQUENCE</scope>
    <source>
        <strain evidence="6">ChiBcec16-3735</strain>
    </source>
</reference>
<protein>
    <submittedName>
        <fullName evidence="6">ABC transporter ATP-binding protein</fullName>
    </submittedName>
</protein>
<dbReference type="PROSITE" id="PS00211">
    <property type="entry name" value="ABC_TRANSPORTER_1"/>
    <property type="match status" value="1"/>
</dbReference>